<sequence length="50" mass="5727">MWSSYDLQQQQPLPQMFLCVTITILFLMLGHSFIILLLGLVLGATPWSFN</sequence>
<dbReference type="EMBL" id="HACG01046010">
    <property type="protein sequence ID" value="CEK92875.1"/>
    <property type="molecule type" value="Transcribed_RNA"/>
</dbReference>
<dbReference type="AlphaFoldDB" id="A0A0B7BL85"/>
<reference evidence="2" key="1">
    <citation type="submission" date="2014-12" db="EMBL/GenBank/DDBJ databases">
        <title>Insight into the proteome of Arion vulgaris.</title>
        <authorList>
            <person name="Aradska J."/>
            <person name="Bulat T."/>
            <person name="Smidak R."/>
            <person name="Sarate P."/>
            <person name="Gangsoo J."/>
            <person name="Sialana F."/>
            <person name="Bilban M."/>
            <person name="Lubec G."/>
        </authorList>
    </citation>
    <scope>NUCLEOTIDE SEQUENCE</scope>
    <source>
        <tissue evidence="2">Skin</tissue>
    </source>
</reference>
<keyword evidence="1" id="KW-0472">Membrane</keyword>
<proteinExistence type="predicted"/>
<protein>
    <submittedName>
        <fullName evidence="2">Uncharacterized protein</fullName>
    </submittedName>
</protein>
<organism evidence="2">
    <name type="scientific">Arion vulgaris</name>
    <dbReference type="NCBI Taxonomy" id="1028688"/>
    <lineage>
        <taxon>Eukaryota</taxon>
        <taxon>Metazoa</taxon>
        <taxon>Spiralia</taxon>
        <taxon>Lophotrochozoa</taxon>
        <taxon>Mollusca</taxon>
        <taxon>Gastropoda</taxon>
        <taxon>Heterobranchia</taxon>
        <taxon>Euthyneura</taxon>
        <taxon>Panpulmonata</taxon>
        <taxon>Eupulmonata</taxon>
        <taxon>Stylommatophora</taxon>
        <taxon>Helicina</taxon>
        <taxon>Arionoidea</taxon>
        <taxon>Arionidae</taxon>
        <taxon>Arion</taxon>
    </lineage>
</organism>
<accession>A0A0B7BL85</accession>
<keyword evidence="1" id="KW-0812">Transmembrane</keyword>
<feature type="transmembrane region" description="Helical" evidence="1">
    <location>
        <begin position="16"/>
        <end position="42"/>
    </location>
</feature>
<keyword evidence="1" id="KW-1133">Transmembrane helix</keyword>
<evidence type="ECO:0000313" key="2">
    <source>
        <dbReference type="EMBL" id="CEK92875.1"/>
    </source>
</evidence>
<evidence type="ECO:0000256" key="1">
    <source>
        <dbReference type="SAM" id="Phobius"/>
    </source>
</evidence>
<gene>
    <name evidence="2" type="primary">ORF190741</name>
</gene>
<name>A0A0B7BL85_9EUPU</name>